<dbReference type="PANTHER" id="PTHR43825:SF5">
    <property type="entry name" value="HYPOTHETICAL TRANSKETOLASE FAMILY PROTEIN"/>
    <property type="match status" value="1"/>
</dbReference>
<dbReference type="AlphaFoldDB" id="A0A1F6DJA3"/>
<dbReference type="InterPro" id="IPR005475">
    <property type="entry name" value="Transketolase-like_Pyr-bd"/>
</dbReference>
<dbReference type="Gene3D" id="3.40.50.970">
    <property type="match status" value="1"/>
</dbReference>
<comment type="caution">
    <text evidence="2">The sequence shown here is derived from an EMBL/GenBank/DDBJ whole genome shotgun (WGS) entry which is preliminary data.</text>
</comment>
<dbReference type="Pfam" id="PF02779">
    <property type="entry name" value="Transket_pyr"/>
    <property type="match status" value="1"/>
</dbReference>
<dbReference type="Proteomes" id="UP000178532">
    <property type="component" value="Unassembled WGS sequence"/>
</dbReference>
<evidence type="ECO:0000313" key="3">
    <source>
        <dbReference type="Proteomes" id="UP000178532"/>
    </source>
</evidence>
<reference evidence="2 3" key="1">
    <citation type="journal article" date="2016" name="Nat. Commun.">
        <title>Thousands of microbial genomes shed light on interconnected biogeochemical processes in an aquifer system.</title>
        <authorList>
            <person name="Anantharaman K."/>
            <person name="Brown C.T."/>
            <person name="Hug L.A."/>
            <person name="Sharon I."/>
            <person name="Castelle C.J."/>
            <person name="Probst A.J."/>
            <person name="Thomas B.C."/>
            <person name="Singh A."/>
            <person name="Wilkins M.J."/>
            <person name="Karaoz U."/>
            <person name="Brodie E.L."/>
            <person name="Williams K.H."/>
            <person name="Hubbard S.S."/>
            <person name="Banfield J.F."/>
        </authorList>
    </citation>
    <scope>NUCLEOTIDE SEQUENCE [LARGE SCALE GENOMIC DNA]</scope>
</reference>
<organism evidence="2 3">
    <name type="scientific">Candidatus Kaiserbacteria bacterium RIFCSPHIGHO2_02_FULL_54_22</name>
    <dbReference type="NCBI Taxonomy" id="1798495"/>
    <lineage>
        <taxon>Bacteria</taxon>
        <taxon>Candidatus Kaiseribacteriota</taxon>
    </lineage>
</organism>
<dbReference type="SUPFAM" id="SSF52518">
    <property type="entry name" value="Thiamin diphosphate-binding fold (THDP-binding)"/>
    <property type="match status" value="1"/>
</dbReference>
<dbReference type="SUPFAM" id="SSF52922">
    <property type="entry name" value="TK C-terminal domain-like"/>
    <property type="match status" value="1"/>
</dbReference>
<protein>
    <recommendedName>
        <fullName evidence="1">Transketolase-like pyrimidine-binding domain-containing protein</fullName>
    </recommendedName>
</protein>
<name>A0A1F6DJA3_9BACT</name>
<dbReference type="Pfam" id="PF02780">
    <property type="entry name" value="Transketolase_C"/>
    <property type="match status" value="1"/>
</dbReference>
<dbReference type="InterPro" id="IPR033248">
    <property type="entry name" value="Transketolase_C"/>
</dbReference>
<dbReference type="CDD" id="cd07033">
    <property type="entry name" value="TPP_PYR_DXS_TK_like"/>
    <property type="match status" value="1"/>
</dbReference>
<feature type="domain" description="Transketolase-like pyrimidine-binding" evidence="1">
    <location>
        <begin position="1"/>
        <end position="165"/>
    </location>
</feature>
<sequence>MRKQFVKTVEDILNRDKRAVLLLGDIGVFGFRNSFSAHPNRVYNIGILEQSTISLAAGLAKTGFIPVVHTIAPFIVERALEQLKVDFAFQKLGGNFVSVGSSYDYAALGATHHCPADVGTLKQVPGMEIVIPGTAEEFDALFRQSYDNGHPTYFRLSERGNGESQKVKFGKAVVIKKGKRTTVIAVGPMLKNVLGAVEKEDVTVLYYTTLSPFDSKTLRDNTAGNKVLICEPYYEGALALDVANAFAGRAIEIAHASMPKAFLSKYGSAEEHDEELGMTAKAISKKLKKLLK</sequence>
<gene>
    <name evidence="2" type="ORF">A3C19_01735</name>
</gene>
<dbReference type="SMART" id="SM00861">
    <property type="entry name" value="Transket_pyr"/>
    <property type="match status" value="1"/>
</dbReference>
<evidence type="ECO:0000259" key="1">
    <source>
        <dbReference type="SMART" id="SM00861"/>
    </source>
</evidence>
<dbReference type="PANTHER" id="PTHR43825">
    <property type="entry name" value="PYRUVATE DEHYDROGENASE E1 COMPONENT"/>
    <property type="match status" value="1"/>
</dbReference>
<evidence type="ECO:0000313" key="2">
    <source>
        <dbReference type="EMBL" id="OGG61456.1"/>
    </source>
</evidence>
<dbReference type="STRING" id="1798495.A3C19_01735"/>
<dbReference type="EMBL" id="MFLI01000020">
    <property type="protein sequence ID" value="OGG61456.1"/>
    <property type="molecule type" value="Genomic_DNA"/>
</dbReference>
<dbReference type="InterPro" id="IPR009014">
    <property type="entry name" value="Transketo_C/PFOR_II"/>
</dbReference>
<proteinExistence type="predicted"/>
<dbReference type="Gene3D" id="3.40.50.920">
    <property type="match status" value="1"/>
</dbReference>
<dbReference type="InterPro" id="IPR051157">
    <property type="entry name" value="PDH/Transketolase"/>
</dbReference>
<dbReference type="InterPro" id="IPR029061">
    <property type="entry name" value="THDP-binding"/>
</dbReference>
<accession>A0A1F6DJA3</accession>